<accession>A0A2C8FBV9</accession>
<dbReference type="InterPro" id="IPR018771">
    <property type="entry name" value="PocR_dom"/>
</dbReference>
<evidence type="ECO:0000313" key="3">
    <source>
        <dbReference type="Proteomes" id="UP000219215"/>
    </source>
</evidence>
<dbReference type="RefSeq" id="WP_097012403.1">
    <property type="nucleotide sequence ID" value="NZ_LT907975.1"/>
</dbReference>
<dbReference type="EMBL" id="LT907975">
    <property type="protein sequence ID" value="SOB59542.1"/>
    <property type="molecule type" value="Genomic_DNA"/>
</dbReference>
<keyword evidence="2" id="KW-0418">Kinase</keyword>
<dbReference type="OrthoDB" id="5454906at2"/>
<name>A0A2C8FBV9_9BACT</name>
<dbReference type="GO" id="GO:0016301">
    <property type="term" value="F:kinase activity"/>
    <property type="evidence" value="ECO:0007669"/>
    <property type="project" value="UniProtKB-KW"/>
</dbReference>
<proteinExistence type="predicted"/>
<organism evidence="2 3">
    <name type="scientific">Pseudodesulfovibrio profundus</name>
    <dbReference type="NCBI Taxonomy" id="57320"/>
    <lineage>
        <taxon>Bacteria</taxon>
        <taxon>Pseudomonadati</taxon>
        <taxon>Thermodesulfobacteriota</taxon>
        <taxon>Desulfovibrionia</taxon>
        <taxon>Desulfovibrionales</taxon>
        <taxon>Desulfovibrionaceae</taxon>
    </lineage>
</organism>
<dbReference type="KEGG" id="pprf:DPRO_2633"/>
<dbReference type="AlphaFoldDB" id="A0A2C8FBV9"/>
<gene>
    <name evidence="2" type="ORF">DPRO_2633</name>
</gene>
<feature type="domain" description="PocR" evidence="1">
    <location>
        <begin position="5"/>
        <end position="155"/>
    </location>
</feature>
<dbReference type="Proteomes" id="UP000219215">
    <property type="component" value="Chromosome DPRO"/>
</dbReference>
<sequence length="161" mass="17487">MELTDLMPVEDWVALQYELHDRFGLNADVVNSKGQRLAGNTWGNELCHKLRADSKGYGAICATAGMMFTQMVQEGQPFVEECDAGMTRISVPIVVDGEHLGALGGCGVVAEDGEVDGFTIGMMSNLSEDDISQTIETVSTVSYENIQEIQDYIESRLASLS</sequence>
<dbReference type="Pfam" id="PF10114">
    <property type="entry name" value="PocR"/>
    <property type="match status" value="1"/>
</dbReference>
<keyword evidence="3" id="KW-1185">Reference proteome</keyword>
<reference evidence="3" key="1">
    <citation type="submission" date="2017-09" db="EMBL/GenBank/DDBJ databases">
        <authorList>
            <person name="Regsiter A."/>
            <person name="William W."/>
        </authorList>
    </citation>
    <scope>NUCLEOTIDE SEQUENCE [LARGE SCALE GENOMIC DNA]</scope>
    <source>
        <strain evidence="3">500-1</strain>
    </source>
</reference>
<protein>
    <submittedName>
        <fullName evidence="2">Putative histidine kinase sensor domain protein</fullName>
    </submittedName>
</protein>
<keyword evidence="2" id="KW-0808">Transferase</keyword>
<evidence type="ECO:0000259" key="1">
    <source>
        <dbReference type="Pfam" id="PF10114"/>
    </source>
</evidence>
<evidence type="ECO:0000313" key="2">
    <source>
        <dbReference type="EMBL" id="SOB59542.1"/>
    </source>
</evidence>